<dbReference type="PANTHER" id="PTHR13817:SF43">
    <property type="entry name" value="MYOSIN-BINDING PROTEIN C, FAST-TYPE"/>
    <property type="match status" value="1"/>
</dbReference>
<evidence type="ECO:0000256" key="11">
    <source>
        <dbReference type="ARBA" id="ARBA00076995"/>
    </source>
</evidence>
<dbReference type="InterPro" id="IPR003961">
    <property type="entry name" value="FN3_dom"/>
</dbReference>
<organism evidence="15 16">
    <name type="scientific">Hucho hucho</name>
    <name type="common">huchen</name>
    <dbReference type="NCBI Taxonomy" id="62062"/>
    <lineage>
        <taxon>Eukaryota</taxon>
        <taxon>Metazoa</taxon>
        <taxon>Chordata</taxon>
        <taxon>Craniata</taxon>
        <taxon>Vertebrata</taxon>
        <taxon>Euteleostomi</taxon>
        <taxon>Actinopterygii</taxon>
        <taxon>Neopterygii</taxon>
        <taxon>Teleostei</taxon>
        <taxon>Protacanthopterygii</taxon>
        <taxon>Salmoniformes</taxon>
        <taxon>Salmonidae</taxon>
        <taxon>Salmoninae</taxon>
        <taxon>Hucho</taxon>
    </lineage>
</organism>
<proteinExistence type="inferred from homology"/>
<dbReference type="InterPro" id="IPR007110">
    <property type="entry name" value="Ig-like_dom"/>
</dbReference>
<dbReference type="SUPFAM" id="SSF49265">
    <property type="entry name" value="Fibronectin type III"/>
    <property type="match status" value="2"/>
</dbReference>
<dbReference type="FunFam" id="2.60.40.10:FF:000326">
    <property type="entry name" value="Myosin-binding protein C, cardiac-type"/>
    <property type="match status" value="1"/>
</dbReference>
<evidence type="ECO:0000256" key="9">
    <source>
        <dbReference type="ARBA" id="ARBA00053486"/>
    </source>
</evidence>
<evidence type="ECO:0000256" key="2">
    <source>
        <dbReference type="ARBA" id="ARBA00022553"/>
    </source>
</evidence>
<keyword evidence="5" id="KW-0514">Muscle protein</keyword>
<dbReference type="Proteomes" id="UP000314982">
    <property type="component" value="Unassembled WGS sequence"/>
</dbReference>
<reference evidence="15" key="3">
    <citation type="submission" date="2025-09" db="UniProtKB">
        <authorList>
            <consortium name="Ensembl"/>
        </authorList>
    </citation>
    <scope>IDENTIFICATION</scope>
</reference>
<feature type="domain" description="Ig-like" evidence="13">
    <location>
        <begin position="410"/>
        <end position="482"/>
    </location>
</feature>
<feature type="domain" description="Fibronectin type-III" evidence="14">
    <location>
        <begin position="615"/>
        <end position="714"/>
    </location>
</feature>
<feature type="region of interest" description="Disordered" evidence="12">
    <location>
        <begin position="1"/>
        <end position="32"/>
    </location>
</feature>
<dbReference type="InterPro" id="IPR003598">
    <property type="entry name" value="Ig_sub2"/>
</dbReference>
<dbReference type="InterPro" id="IPR050964">
    <property type="entry name" value="Striated_Muscle_Regulatory"/>
</dbReference>
<evidence type="ECO:0000259" key="14">
    <source>
        <dbReference type="PROSITE" id="PS50853"/>
    </source>
</evidence>
<dbReference type="FunFam" id="2.60.40.10:FF:000062">
    <property type="entry name" value="Myosin-binding protein C, slow type"/>
    <property type="match status" value="1"/>
</dbReference>
<evidence type="ECO:0000313" key="16">
    <source>
        <dbReference type="Proteomes" id="UP000314982"/>
    </source>
</evidence>
<dbReference type="FunFam" id="2.60.40.10:FF:000646">
    <property type="entry name" value="Myosin binding protein C, fast type"/>
    <property type="match status" value="1"/>
</dbReference>
<name>A0A4W5RBS0_9TELE</name>
<dbReference type="AlphaFoldDB" id="A0A4W5RBS0"/>
<keyword evidence="1" id="KW-0787">Thick filament</keyword>
<evidence type="ECO:0000256" key="1">
    <source>
        <dbReference type="ARBA" id="ARBA00022433"/>
    </source>
</evidence>
<sequence length="1078" mass="120977">MPEAADAVKPEGEGEAPAEAEEKTAEDEAHQSQEITGLFLQHPETTVAVTGTDIVFTAKVDSTTLSRKPTIKWLKGKWLDLGSKAGKHMQFKETFDRATKIYTWDMKIIKVVPGDAGAYRCEVTSKDKCDSSAFDISVEAVNVEEEHDIMAAFKRTDAGEDEGSLDFSALLKATKKKKKPVVDEEKADVWEILKNAQPSEYEKIAFEYGITDLRGLLKRLKKMKTVEPKHSDAFLKRMESAYSVDKGKKIVLEVEVVDPNAQVKWLKNGQEIKSSAKYIIESVGNIRTLTINRCSLADDAAYECVIGEEKSFTEVFVKEPPVTITKLLDDYHVVVGERVEFEVEVSVEGAHVNWMFEDQELSRDSHKYRFKKDGMKHMLIIQEASLDDIGMYWCFTNGGRTKGELDVEEKELEVLQNIADLTVKAEDQAMFKCEVSDEKVTGKWLKDGVEVLPSSRIKLTHIGRIHRLTIDEVKPEDAGDYTFIPDGYALSLSAKLNFLEIKIDYVPRQDPPKIHLDTTGNMVSKNTIIVVAGNKLRLDVEISGEPPPTVVWAKGDTAITALEGRVRTENRKDLSCFVIEGAEREDEGNYSITVTNPAGEDKANLFVKIVDVPDCPENVKCTSVGEDCATMVWEPPKFDGGVPVTGYLMERKKKGSTRWTKLNFDVFEGVTYEAKRMIEGVLYEMRVYAVNGIGMSQPSLNSKPFMPIAATSEPLGLKVHDVTDTTCTLKWLAPEKIGAGGLDGYVIEYCKEGELPKIRLPRYLRQKYLRRVGDKINLTIPFQGKPRPKVQWYKDGEELDVRVASIRNSEVDSILFIRSAERSHSGKYELVLQIENMEARAILEIRIVETPGPPEVVKVTDVWGFNAALEWKPPKDDGNCEITGYTIQKADKKTNEWFTIYDHNRRTNCTASDLIMGNEYMFRVFSENLVGKSEDFCLSKDTAIIPKIGLEYNPPPFKEKDMQSAPKFIQPLLDRSVVAGYSTAISCAVRGFPKPKIRWLRNKIPLDENPRFLMQNNQGVLTLNIRKPSQYDGGKFTCKAINPLGEDVVECTLLVRGMDGGKGGGGRVGVEYRDGEMD</sequence>
<evidence type="ECO:0000256" key="4">
    <source>
        <dbReference type="ARBA" id="ARBA00022889"/>
    </source>
</evidence>
<evidence type="ECO:0000256" key="12">
    <source>
        <dbReference type="SAM" id="MobiDB-lite"/>
    </source>
</evidence>
<dbReference type="CDD" id="cd00096">
    <property type="entry name" value="Ig"/>
    <property type="match status" value="1"/>
</dbReference>
<keyword evidence="3" id="KW-0677">Repeat</keyword>
<feature type="compositionally biased region" description="Basic and acidic residues" evidence="12">
    <location>
        <begin position="1"/>
        <end position="12"/>
    </location>
</feature>
<dbReference type="GO" id="GO:0007155">
    <property type="term" value="P:cell adhesion"/>
    <property type="evidence" value="ECO:0007669"/>
    <property type="project" value="UniProtKB-KW"/>
</dbReference>
<evidence type="ECO:0000256" key="3">
    <source>
        <dbReference type="ARBA" id="ARBA00022737"/>
    </source>
</evidence>
<keyword evidence="16" id="KW-1185">Reference proteome</keyword>
<feature type="domain" description="Ig-like" evidence="13">
    <location>
        <begin position="756"/>
        <end position="828"/>
    </location>
</feature>
<dbReference type="FunFam" id="2.60.40.10:FF:000085">
    <property type="entry name" value="Myosin-binding protein C, slow type"/>
    <property type="match status" value="1"/>
</dbReference>
<accession>A0A4W5RBS0</accession>
<dbReference type="InterPro" id="IPR040849">
    <property type="entry name" value="MyBP-C_THB"/>
</dbReference>
<protein>
    <recommendedName>
        <fullName evidence="10">Myosin-binding protein C, fast-type</fullName>
    </recommendedName>
    <alternativeName>
        <fullName evidence="11">C-protein, skeletal muscle fast isoform</fullName>
    </alternativeName>
</protein>
<dbReference type="FunFam" id="2.60.40.10:FF:000070">
    <property type="entry name" value="Myosin-binding protein C, slow type"/>
    <property type="match status" value="1"/>
</dbReference>
<keyword evidence="2" id="KW-0597">Phosphoprotein</keyword>
<evidence type="ECO:0000313" key="15">
    <source>
        <dbReference type="Ensembl" id="ENSHHUP00000086077.1"/>
    </source>
</evidence>
<dbReference type="FunFam" id="2.60.40.10:FF:000111">
    <property type="entry name" value="Myosin-binding protein C, slow type"/>
    <property type="match status" value="1"/>
</dbReference>
<feature type="domain" description="Fibronectin type-III" evidence="14">
    <location>
        <begin position="853"/>
        <end position="948"/>
    </location>
</feature>
<dbReference type="PROSITE" id="PS50835">
    <property type="entry name" value="IG_LIKE"/>
    <property type="match status" value="5"/>
</dbReference>
<dbReference type="CDD" id="cd00063">
    <property type="entry name" value="FN3"/>
    <property type="match status" value="3"/>
</dbReference>
<dbReference type="InterPro" id="IPR036179">
    <property type="entry name" value="Ig-like_dom_sf"/>
</dbReference>
<dbReference type="PROSITE" id="PS50853">
    <property type="entry name" value="FN3"/>
    <property type="match status" value="2"/>
</dbReference>
<dbReference type="GO" id="GO:0032982">
    <property type="term" value="C:myosin filament"/>
    <property type="evidence" value="ECO:0007669"/>
    <property type="project" value="UniProtKB-KW"/>
</dbReference>
<dbReference type="CDD" id="cd05894">
    <property type="entry name" value="Ig_C5_MyBP-C"/>
    <property type="match status" value="1"/>
</dbReference>
<evidence type="ECO:0000256" key="8">
    <source>
        <dbReference type="ARBA" id="ARBA00038352"/>
    </source>
</evidence>
<feature type="domain" description="Ig-like" evidence="13">
    <location>
        <begin position="512"/>
        <end position="606"/>
    </location>
</feature>
<dbReference type="GeneTree" id="ENSGT00940000160092"/>
<dbReference type="FunFam" id="2.60.40.10:FF:000081">
    <property type="entry name" value="Myosin-binding protein C, slow type"/>
    <property type="match status" value="1"/>
</dbReference>
<keyword evidence="4" id="KW-0130">Cell adhesion</keyword>
<evidence type="ECO:0000256" key="10">
    <source>
        <dbReference type="ARBA" id="ARBA00069969"/>
    </source>
</evidence>
<keyword evidence="6" id="KW-0009">Actin-binding</keyword>
<dbReference type="InterPro" id="IPR013783">
    <property type="entry name" value="Ig-like_fold"/>
</dbReference>
<dbReference type="InterPro" id="IPR013098">
    <property type="entry name" value="Ig_I-set"/>
</dbReference>
<feature type="compositionally biased region" description="Basic and acidic residues" evidence="12">
    <location>
        <begin position="20"/>
        <end position="31"/>
    </location>
</feature>
<reference evidence="15" key="2">
    <citation type="submission" date="2025-08" db="UniProtKB">
        <authorList>
            <consortium name="Ensembl"/>
        </authorList>
    </citation>
    <scope>IDENTIFICATION</scope>
</reference>
<evidence type="ECO:0000256" key="6">
    <source>
        <dbReference type="ARBA" id="ARBA00023203"/>
    </source>
</evidence>
<dbReference type="Pfam" id="PF00041">
    <property type="entry name" value="fn3"/>
    <property type="match status" value="2"/>
</dbReference>
<dbReference type="SMART" id="SM00060">
    <property type="entry name" value="FN3"/>
    <property type="match status" value="3"/>
</dbReference>
<feature type="domain" description="Ig-like" evidence="13">
    <location>
        <begin position="966"/>
        <end position="1056"/>
    </location>
</feature>
<comment type="function">
    <text evidence="9">Thick filament-associated protein located in the crossbridge region of vertebrate striated muscle a bands. In vitro it binds MHC, F-actin and native thin filaments, and modifies the activity of actin-activated myosin ATPase. It may modulate muscle contraction or may play a more structural role.</text>
</comment>
<evidence type="ECO:0000256" key="5">
    <source>
        <dbReference type="ARBA" id="ARBA00023179"/>
    </source>
</evidence>
<evidence type="ECO:0000259" key="13">
    <source>
        <dbReference type="PROSITE" id="PS50835"/>
    </source>
</evidence>
<keyword evidence="7" id="KW-0393">Immunoglobulin domain</keyword>
<dbReference type="SUPFAM" id="SSF48726">
    <property type="entry name" value="Immunoglobulin"/>
    <property type="match status" value="7"/>
</dbReference>
<reference evidence="16" key="1">
    <citation type="submission" date="2018-06" db="EMBL/GenBank/DDBJ databases">
        <title>Genome assembly of Danube salmon.</title>
        <authorList>
            <person name="Macqueen D.J."/>
            <person name="Gundappa M.K."/>
        </authorList>
    </citation>
    <scope>NUCLEOTIDE SEQUENCE [LARGE SCALE GENOMIC DNA]</scope>
</reference>
<dbReference type="InterPro" id="IPR036116">
    <property type="entry name" value="FN3_sf"/>
</dbReference>
<dbReference type="SMART" id="SM00409">
    <property type="entry name" value="IG"/>
    <property type="match status" value="7"/>
</dbReference>
<dbReference type="Gene3D" id="2.60.40.10">
    <property type="entry name" value="Immunoglobulins"/>
    <property type="match status" value="10"/>
</dbReference>
<evidence type="ECO:0000256" key="7">
    <source>
        <dbReference type="ARBA" id="ARBA00023319"/>
    </source>
</evidence>
<dbReference type="InterPro" id="IPR003599">
    <property type="entry name" value="Ig_sub"/>
</dbReference>
<dbReference type="PANTHER" id="PTHR13817">
    <property type="entry name" value="TITIN"/>
    <property type="match status" value="1"/>
</dbReference>
<dbReference type="Pfam" id="PF07679">
    <property type="entry name" value="I-set"/>
    <property type="match status" value="6"/>
</dbReference>
<dbReference type="FunFam" id="2.60.40.10:FF:000031">
    <property type="entry name" value="Myosin-binding protein C, slow type"/>
    <property type="match status" value="1"/>
</dbReference>
<comment type="similarity">
    <text evidence="8">Belongs to the immunoglobulin superfamily. MyBP family.</text>
</comment>
<dbReference type="FunFam" id="2.60.40.10:FF:000060">
    <property type="entry name" value="Myosin-binding protein C, slow type"/>
    <property type="match status" value="1"/>
</dbReference>
<feature type="domain" description="Ig-like" evidence="13">
    <location>
        <begin position="228"/>
        <end position="323"/>
    </location>
</feature>
<dbReference type="SMART" id="SM00408">
    <property type="entry name" value="IGc2"/>
    <property type="match status" value="6"/>
</dbReference>
<dbReference type="Ensembl" id="ENSHHUT00000088766.1">
    <property type="protein sequence ID" value="ENSHHUP00000086077.1"/>
    <property type="gene ID" value="ENSHHUG00000049714.1"/>
</dbReference>
<dbReference type="GO" id="GO:0003779">
    <property type="term" value="F:actin binding"/>
    <property type="evidence" value="ECO:0007669"/>
    <property type="project" value="UniProtKB-KW"/>
</dbReference>
<dbReference type="Pfam" id="PF18362">
    <property type="entry name" value="THB"/>
    <property type="match status" value="1"/>
</dbReference>